<dbReference type="RefSeq" id="WP_125974284.1">
    <property type="nucleotide sequence ID" value="NZ_BAAADY010000010.1"/>
</dbReference>
<evidence type="ECO:0000313" key="3">
    <source>
        <dbReference type="EMBL" id="NJB97546.1"/>
    </source>
</evidence>
<evidence type="ECO:0000256" key="1">
    <source>
        <dbReference type="SAM" id="MobiDB-lite"/>
    </source>
</evidence>
<dbReference type="AlphaFoldDB" id="A0A7X6BD58"/>
<keyword evidence="2" id="KW-0812">Transmembrane</keyword>
<keyword evidence="2" id="KW-1133">Transmembrane helix</keyword>
<gene>
    <name evidence="3" type="ORF">GGR89_001858</name>
</gene>
<keyword evidence="2" id="KW-0472">Membrane</keyword>
<proteinExistence type="predicted"/>
<organism evidence="3 4">
    <name type="scientific">Sphingomonas trueperi</name>
    <dbReference type="NCBI Taxonomy" id="53317"/>
    <lineage>
        <taxon>Bacteria</taxon>
        <taxon>Pseudomonadati</taxon>
        <taxon>Pseudomonadota</taxon>
        <taxon>Alphaproteobacteria</taxon>
        <taxon>Sphingomonadales</taxon>
        <taxon>Sphingomonadaceae</taxon>
        <taxon>Sphingomonas</taxon>
    </lineage>
</organism>
<feature type="transmembrane region" description="Helical" evidence="2">
    <location>
        <begin position="49"/>
        <end position="69"/>
    </location>
</feature>
<dbReference type="EMBL" id="JAATJB010000004">
    <property type="protein sequence ID" value="NJB97546.1"/>
    <property type="molecule type" value="Genomic_DNA"/>
</dbReference>
<name>A0A7X6BD58_9SPHN</name>
<accession>A0A7X6BD58</accession>
<keyword evidence="4" id="KW-1185">Reference proteome</keyword>
<dbReference type="Proteomes" id="UP000531251">
    <property type="component" value="Unassembled WGS sequence"/>
</dbReference>
<protein>
    <submittedName>
        <fullName evidence="3">Uncharacterized protein</fullName>
    </submittedName>
</protein>
<evidence type="ECO:0000256" key="2">
    <source>
        <dbReference type="SAM" id="Phobius"/>
    </source>
</evidence>
<sequence>MTKKPPVPAESQSPYPKAEAPHAGEGEALAAAKEIAEAAKRRMPSSRQIGMGAAIGVGSAAIVAGLLYWKGGRKDRK</sequence>
<reference evidence="3 4" key="1">
    <citation type="submission" date="2020-03" db="EMBL/GenBank/DDBJ databases">
        <title>Genomic Encyclopedia of Type Strains, Phase IV (KMG-IV): sequencing the most valuable type-strain genomes for metagenomic binning, comparative biology and taxonomic classification.</title>
        <authorList>
            <person name="Goeker M."/>
        </authorList>
    </citation>
    <scope>NUCLEOTIDE SEQUENCE [LARGE SCALE GENOMIC DNA]</scope>
    <source>
        <strain evidence="3 4">DSM 7225</strain>
    </source>
</reference>
<comment type="caution">
    <text evidence="3">The sequence shown here is derived from an EMBL/GenBank/DDBJ whole genome shotgun (WGS) entry which is preliminary data.</text>
</comment>
<feature type="region of interest" description="Disordered" evidence="1">
    <location>
        <begin position="1"/>
        <end position="26"/>
    </location>
</feature>
<evidence type="ECO:0000313" key="4">
    <source>
        <dbReference type="Proteomes" id="UP000531251"/>
    </source>
</evidence>